<evidence type="ECO:0000256" key="3">
    <source>
        <dbReference type="ARBA" id="ARBA00022692"/>
    </source>
</evidence>
<keyword evidence="9" id="KW-1185">Reference proteome</keyword>
<evidence type="ECO:0000256" key="2">
    <source>
        <dbReference type="ARBA" id="ARBA00022475"/>
    </source>
</evidence>
<dbReference type="InterPro" id="IPR020846">
    <property type="entry name" value="MFS_dom"/>
</dbReference>
<accession>A0A7H0GL63</accession>
<dbReference type="KEGG" id="daer:H9K75_02355"/>
<keyword evidence="5 6" id="KW-0472">Membrane</keyword>
<name>A0A7H0GL63_9BURK</name>
<gene>
    <name evidence="8" type="ORF">H9K75_02355</name>
</gene>
<proteinExistence type="predicted"/>
<feature type="transmembrane region" description="Helical" evidence="6">
    <location>
        <begin position="225"/>
        <end position="248"/>
    </location>
</feature>
<feature type="transmembrane region" description="Helical" evidence="6">
    <location>
        <begin position="78"/>
        <end position="101"/>
    </location>
</feature>
<feature type="transmembrane region" description="Helical" evidence="6">
    <location>
        <begin position="169"/>
        <end position="189"/>
    </location>
</feature>
<feature type="transmembrane region" description="Helical" evidence="6">
    <location>
        <begin position="314"/>
        <end position="333"/>
    </location>
</feature>
<sequence>MNAPLATSWRNIALAILAALIASFQIGKAIIALPLLQGEPLHLSLRQTGLVISALAIVGAVLAMPLGVLIARWDSRKVIVAGLGVVALASFAGASAGSIGLLLASRVLEGVAVVTLLICASSVVGRQASEKDRDLAMALSSTAVPGGIALVMLVATLASSVGMPLSWPAIWYVNAGLAAAFAVVILLGLPAMPPQASVAGTGSHQKRTRLWDAIHTVGTARSVQFIAICFALYAVIYFAFSGFLPLLLRDLLGLTPIQAGFVSAGIVAANVLGNMSAGALMRRGIASHRIVSAGFVVAAICIPMLFWLKLPPVVAAVCAAIMIGCMGGVPGALTAIAPKVAPSPTLIAPTIGFMLQGSYVGQLVGPMSAGALAQAGGWVLVAWMLLPLAVAGAILARKLK</sequence>
<dbReference type="InterPro" id="IPR011701">
    <property type="entry name" value="MFS"/>
</dbReference>
<keyword evidence="4 6" id="KW-1133">Transmembrane helix</keyword>
<feature type="transmembrane region" description="Helical" evidence="6">
    <location>
        <begin position="345"/>
        <end position="364"/>
    </location>
</feature>
<feature type="transmembrane region" description="Helical" evidence="6">
    <location>
        <begin position="260"/>
        <end position="281"/>
    </location>
</feature>
<evidence type="ECO:0000256" key="1">
    <source>
        <dbReference type="ARBA" id="ARBA00004651"/>
    </source>
</evidence>
<feature type="transmembrane region" description="Helical" evidence="6">
    <location>
        <begin position="290"/>
        <end position="308"/>
    </location>
</feature>
<dbReference type="InterPro" id="IPR050189">
    <property type="entry name" value="MFS_Efflux_Transporters"/>
</dbReference>
<evidence type="ECO:0000256" key="6">
    <source>
        <dbReference type="SAM" id="Phobius"/>
    </source>
</evidence>
<dbReference type="AlphaFoldDB" id="A0A7H0GL63"/>
<feature type="transmembrane region" description="Helical" evidence="6">
    <location>
        <begin position="48"/>
        <end position="71"/>
    </location>
</feature>
<dbReference type="Pfam" id="PF07690">
    <property type="entry name" value="MFS_1"/>
    <property type="match status" value="1"/>
</dbReference>
<dbReference type="PANTHER" id="PTHR43124:SF3">
    <property type="entry name" value="CHLORAMPHENICOL EFFLUX PUMP RV0191"/>
    <property type="match status" value="1"/>
</dbReference>
<comment type="subcellular location">
    <subcellularLocation>
        <location evidence="1">Cell membrane</location>
        <topology evidence="1">Multi-pass membrane protein</topology>
    </subcellularLocation>
</comment>
<dbReference type="EMBL" id="CP060783">
    <property type="protein sequence ID" value="QNP49029.1"/>
    <property type="molecule type" value="Genomic_DNA"/>
</dbReference>
<evidence type="ECO:0000259" key="7">
    <source>
        <dbReference type="PROSITE" id="PS50850"/>
    </source>
</evidence>
<keyword evidence="3 6" id="KW-0812">Transmembrane</keyword>
<dbReference type="SUPFAM" id="SSF103473">
    <property type="entry name" value="MFS general substrate transporter"/>
    <property type="match status" value="1"/>
</dbReference>
<dbReference type="GO" id="GO:0005886">
    <property type="term" value="C:plasma membrane"/>
    <property type="evidence" value="ECO:0007669"/>
    <property type="project" value="UniProtKB-SubCell"/>
</dbReference>
<dbReference type="InterPro" id="IPR036259">
    <property type="entry name" value="MFS_trans_sf"/>
</dbReference>
<evidence type="ECO:0000256" key="5">
    <source>
        <dbReference type="ARBA" id="ARBA00023136"/>
    </source>
</evidence>
<dbReference type="GO" id="GO:0022857">
    <property type="term" value="F:transmembrane transporter activity"/>
    <property type="evidence" value="ECO:0007669"/>
    <property type="project" value="InterPro"/>
</dbReference>
<dbReference type="Proteomes" id="UP000516028">
    <property type="component" value="Chromosome"/>
</dbReference>
<feature type="transmembrane region" description="Helical" evidence="6">
    <location>
        <begin position="107"/>
        <end position="124"/>
    </location>
</feature>
<feature type="transmembrane region" description="Helical" evidence="6">
    <location>
        <begin position="12"/>
        <end position="36"/>
    </location>
</feature>
<evidence type="ECO:0000256" key="4">
    <source>
        <dbReference type="ARBA" id="ARBA00022989"/>
    </source>
</evidence>
<organism evidence="8 9">
    <name type="scientific">Diaphorobacter aerolatus</name>
    <dbReference type="NCBI Taxonomy" id="1288495"/>
    <lineage>
        <taxon>Bacteria</taxon>
        <taxon>Pseudomonadati</taxon>
        <taxon>Pseudomonadota</taxon>
        <taxon>Betaproteobacteria</taxon>
        <taxon>Burkholderiales</taxon>
        <taxon>Comamonadaceae</taxon>
        <taxon>Diaphorobacter</taxon>
    </lineage>
</organism>
<feature type="transmembrane region" description="Helical" evidence="6">
    <location>
        <begin position="376"/>
        <end position="396"/>
    </location>
</feature>
<dbReference type="Gene3D" id="1.20.1250.20">
    <property type="entry name" value="MFS general substrate transporter like domains"/>
    <property type="match status" value="2"/>
</dbReference>
<dbReference type="PROSITE" id="PS50850">
    <property type="entry name" value="MFS"/>
    <property type="match status" value="1"/>
</dbReference>
<keyword evidence="2" id="KW-1003">Cell membrane</keyword>
<feature type="domain" description="Major facilitator superfamily (MFS) profile" evidence="7">
    <location>
        <begin position="11"/>
        <end position="400"/>
    </location>
</feature>
<feature type="transmembrane region" description="Helical" evidence="6">
    <location>
        <begin position="136"/>
        <end position="157"/>
    </location>
</feature>
<evidence type="ECO:0000313" key="8">
    <source>
        <dbReference type="EMBL" id="QNP49029.1"/>
    </source>
</evidence>
<reference evidence="8 9" key="1">
    <citation type="submission" date="2020-08" db="EMBL/GenBank/DDBJ databases">
        <title>Genome sequence of Diaphorobacter aerolatus KACC 16536T.</title>
        <authorList>
            <person name="Hyun D.-W."/>
            <person name="Bae J.-W."/>
        </authorList>
    </citation>
    <scope>NUCLEOTIDE SEQUENCE [LARGE SCALE GENOMIC DNA]</scope>
    <source>
        <strain evidence="8 9">KACC 16536</strain>
    </source>
</reference>
<protein>
    <submittedName>
        <fullName evidence="8">MFS transporter</fullName>
    </submittedName>
</protein>
<dbReference type="PANTHER" id="PTHR43124">
    <property type="entry name" value="PURINE EFFLUX PUMP PBUE"/>
    <property type="match status" value="1"/>
</dbReference>
<dbReference type="RefSeq" id="WP_187724621.1">
    <property type="nucleotide sequence ID" value="NZ_CP060783.1"/>
</dbReference>
<evidence type="ECO:0000313" key="9">
    <source>
        <dbReference type="Proteomes" id="UP000516028"/>
    </source>
</evidence>